<dbReference type="Pfam" id="PF02517">
    <property type="entry name" value="Rce1-like"/>
    <property type="match status" value="1"/>
</dbReference>
<dbReference type="EMBL" id="WSES01000008">
    <property type="protein sequence ID" value="MVW63124.1"/>
    <property type="molecule type" value="Genomic_DNA"/>
</dbReference>
<dbReference type="PANTHER" id="PTHR36435:SF1">
    <property type="entry name" value="CAAX AMINO TERMINAL PROTEASE FAMILY PROTEIN"/>
    <property type="match status" value="1"/>
</dbReference>
<protein>
    <submittedName>
        <fullName evidence="3">CPBP family intramembrane metalloprotease</fullName>
    </submittedName>
</protein>
<sequence length="254" mass="27605">MSFRQAADRHPLAAAILCAGLQFGITILILKAGKEFAPPAAWGKIKLAAFASTVLLPLLLTQALGLWRAVGFDLDRLRPSPFFLACFVPVLMFASMGVRLDARPDVGGEVLMQLVNAFGEELLFRGVIFALLLRLPVWQAIVANGLLFGSMHLIHGTMDGDWPHAVVWALMSACAGMMFTAARYRTGSLWLVVVLHMVLNLASIFSNVEFIAGPDVNLLVQRATKVVELALAAWVMLRAARISDRHSRASGNPC</sequence>
<feature type="transmembrane region" description="Helical" evidence="1">
    <location>
        <begin position="82"/>
        <end position="102"/>
    </location>
</feature>
<dbReference type="AlphaFoldDB" id="A0A7X3K9K6"/>
<evidence type="ECO:0000313" key="3">
    <source>
        <dbReference type="EMBL" id="MVW63124.1"/>
    </source>
</evidence>
<dbReference type="GO" id="GO:0080120">
    <property type="term" value="P:CAAX-box protein maturation"/>
    <property type="evidence" value="ECO:0007669"/>
    <property type="project" value="UniProtKB-ARBA"/>
</dbReference>
<dbReference type="Proteomes" id="UP000443353">
    <property type="component" value="Unassembled WGS sequence"/>
</dbReference>
<keyword evidence="3" id="KW-0645">Protease</keyword>
<feature type="transmembrane region" description="Helical" evidence="1">
    <location>
        <begin position="45"/>
        <end position="70"/>
    </location>
</feature>
<dbReference type="GO" id="GO:0006508">
    <property type="term" value="P:proteolysis"/>
    <property type="evidence" value="ECO:0007669"/>
    <property type="project" value="UniProtKB-KW"/>
</dbReference>
<keyword evidence="4" id="KW-1185">Reference proteome</keyword>
<evidence type="ECO:0000313" key="4">
    <source>
        <dbReference type="Proteomes" id="UP000443353"/>
    </source>
</evidence>
<feature type="transmembrane region" description="Helical" evidence="1">
    <location>
        <begin position="162"/>
        <end position="182"/>
    </location>
</feature>
<feature type="transmembrane region" description="Helical" evidence="1">
    <location>
        <begin position="12"/>
        <end position="33"/>
    </location>
</feature>
<name>A0A7X3K9K6_9BURK</name>
<dbReference type="InterPro" id="IPR052710">
    <property type="entry name" value="CAAX_protease"/>
</dbReference>
<organism evidence="3 4">
    <name type="scientific">Massilia cellulosiltytica</name>
    <dbReference type="NCBI Taxonomy" id="2683234"/>
    <lineage>
        <taxon>Bacteria</taxon>
        <taxon>Pseudomonadati</taxon>
        <taxon>Pseudomonadota</taxon>
        <taxon>Betaproteobacteria</taxon>
        <taxon>Burkholderiales</taxon>
        <taxon>Oxalobacteraceae</taxon>
        <taxon>Telluria group</taxon>
        <taxon>Massilia</taxon>
    </lineage>
</organism>
<reference evidence="3 4" key="1">
    <citation type="submission" date="2019-12" db="EMBL/GenBank/DDBJ databases">
        <authorList>
            <person name="Li C."/>
            <person name="Zhao J."/>
        </authorList>
    </citation>
    <scope>NUCLEOTIDE SEQUENCE [LARGE SCALE GENOMIC DNA]</scope>
    <source>
        <strain evidence="3 4">NEAU-DD11</strain>
    </source>
</reference>
<proteinExistence type="predicted"/>
<dbReference type="GO" id="GO:0004175">
    <property type="term" value="F:endopeptidase activity"/>
    <property type="evidence" value="ECO:0007669"/>
    <property type="project" value="UniProtKB-ARBA"/>
</dbReference>
<evidence type="ECO:0000256" key="1">
    <source>
        <dbReference type="SAM" id="Phobius"/>
    </source>
</evidence>
<feature type="transmembrane region" description="Helical" evidence="1">
    <location>
        <begin position="189"/>
        <end position="212"/>
    </location>
</feature>
<dbReference type="RefSeq" id="WP_160410202.1">
    <property type="nucleotide sequence ID" value="NZ_WSES01000008.1"/>
</dbReference>
<dbReference type="GO" id="GO:0008237">
    <property type="term" value="F:metallopeptidase activity"/>
    <property type="evidence" value="ECO:0007669"/>
    <property type="project" value="UniProtKB-KW"/>
</dbReference>
<keyword evidence="1" id="KW-0472">Membrane</keyword>
<evidence type="ECO:0000259" key="2">
    <source>
        <dbReference type="Pfam" id="PF02517"/>
    </source>
</evidence>
<gene>
    <name evidence="3" type="ORF">GPY61_24700</name>
</gene>
<keyword evidence="3" id="KW-0378">Hydrolase</keyword>
<dbReference type="PANTHER" id="PTHR36435">
    <property type="entry name" value="SLR1288 PROTEIN"/>
    <property type="match status" value="1"/>
</dbReference>
<keyword evidence="3" id="KW-0482">Metalloprotease</keyword>
<feature type="domain" description="CAAX prenyl protease 2/Lysostaphin resistance protein A-like" evidence="2">
    <location>
        <begin position="111"/>
        <end position="201"/>
    </location>
</feature>
<dbReference type="InterPro" id="IPR003675">
    <property type="entry name" value="Rce1/LyrA-like_dom"/>
</dbReference>
<keyword evidence="1" id="KW-1133">Transmembrane helix</keyword>
<accession>A0A7X3K9K6</accession>
<comment type="caution">
    <text evidence="3">The sequence shown here is derived from an EMBL/GenBank/DDBJ whole genome shotgun (WGS) entry which is preliminary data.</text>
</comment>
<keyword evidence="1" id="KW-0812">Transmembrane</keyword>